<dbReference type="Pfam" id="PF14392">
    <property type="entry name" value="zf-CCHC_4"/>
    <property type="match status" value="1"/>
</dbReference>
<evidence type="ECO:0000259" key="2">
    <source>
        <dbReference type="PROSITE" id="PS50158"/>
    </source>
</evidence>
<dbReference type="EMBL" id="ASHM01002057">
    <property type="protein sequence ID" value="PNY07721.1"/>
    <property type="molecule type" value="Genomic_DNA"/>
</dbReference>
<accession>A0A2K3NSP3</accession>
<dbReference type="InterPro" id="IPR025836">
    <property type="entry name" value="Zn_knuckle_CX2CX4HX4C"/>
</dbReference>
<protein>
    <submittedName>
        <fullName evidence="3">Cysteine desulfurase mitochondrial-like</fullName>
    </submittedName>
</protein>
<comment type="caution">
    <text evidence="3">The sequence shown here is derived from an EMBL/GenBank/DDBJ whole genome shotgun (WGS) entry which is preliminary data.</text>
</comment>
<sequence>MMKMHNENATTSQDPTIQYVPTEETVTAEDPAETDSVVNFDDSNVQDKLEEYQNSFLGKIISEKTIRKNSIRNVLGNIWCNPKGFRVEQIDDKLFHFFMDEQIDTKRIIQGNPWFFRNSWLIVQPWKRDIDVRSLEFHHAPIWIQLWGLPPHCKTKQMGIKIGSASMGTAVLASELYKYPENKLIVKIKVNLEINKPIKAGIHIRSVKDGVHWIDFRYEKLPHFCFTCGLIGHIETNCKLRDTKTDAESTNQNVLGPWLRSNQFGRMFIDYKDRKYSSNPTKSKNYGHYMPPVPPKLLEELAKMSMENPDQDDALKAAPLHFPMVD</sequence>
<dbReference type="GO" id="GO:0003676">
    <property type="term" value="F:nucleic acid binding"/>
    <property type="evidence" value="ECO:0007669"/>
    <property type="project" value="InterPro"/>
</dbReference>
<keyword evidence="1" id="KW-0479">Metal-binding</keyword>
<dbReference type="Pfam" id="PF14111">
    <property type="entry name" value="DUF4283"/>
    <property type="match status" value="1"/>
</dbReference>
<organism evidence="3 6">
    <name type="scientific">Trifolium pratense</name>
    <name type="common">Red clover</name>
    <dbReference type="NCBI Taxonomy" id="57577"/>
    <lineage>
        <taxon>Eukaryota</taxon>
        <taxon>Viridiplantae</taxon>
        <taxon>Streptophyta</taxon>
        <taxon>Embryophyta</taxon>
        <taxon>Tracheophyta</taxon>
        <taxon>Spermatophyta</taxon>
        <taxon>Magnoliopsida</taxon>
        <taxon>eudicotyledons</taxon>
        <taxon>Gunneridae</taxon>
        <taxon>Pentapetalae</taxon>
        <taxon>rosids</taxon>
        <taxon>fabids</taxon>
        <taxon>Fabales</taxon>
        <taxon>Fabaceae</taxon>
        <taxon>Papilionoideae</taxon>
        <taxon>50 kb inversion clade</taxon>
        <taxon>NPAAA clade</taxon>
        <taxon>Hologalegina</taxon>
        <taxon>IRL clade</taxon>
        <taxon>Trifolieae</taxon>
        <taxon>Trifolium</taxon>
    </lineage>
</organism>
<dbReference type="PANTHER" id="PTHR31286">
    <property type="entry name" value="GLYCINE-RICH CELL WALL STRUCTURAL PROTEIN 1.8-LIKE"/>
    <property type="match status" value="1"/>
</dbReference>
<evidence type="ECO:0000313" key="5">
    <source>
        <dbReference type="EMBL" id="PNY07721.1"/>
    </source>
</evidence>
<dbReference type="InterPro" id="IPR025558">
    <property type="entry name" value="DUF4283"/>
</dbReference>
<evidence type="ECO:0000313" key="3">
    <source>
        <dbReference type="EMBL" id="PNY06060.1"/>
    </source>
</evidence>
<reference evidence="3 6" key="2">
    <citation type="journal article" date="2017" name="Front. Plant Sci.">
        <title>Gene Classification and Mining of Molecular Markers Useful in Red Clover (Trifolium pratense) Breeding.</title>
        <authorList>
            <person name="Istvanek J."/>
            <person name="Dluhosova J."/>
            <person name="Dluhos P."/>
            <person name="Patkova L."/>
            <person name="Nedelnik J."/>
            <person name="Repkova J."/>
        </authorList>
    </citation>
    <scope>NUCLEOTIDE SEQUENCE [LARGE SCALE GENOMIC DNA]</scope>
    <source>
        <strain evidence="6">cv. Tatra</strain>
        <tissue evidence="3">Young leaves</tissue>
    </source>
</reference>
<dbReference type="EMBL" id="ASHM01001210">
    <property type="protein sequence ID" value="PNY06246.1"/>
    <property type="molecule type" value="Genomic_DNA"/>
</dbReference>
<dbReference type="GO" id="GO:0008270">
    <property type="term" value="F:zinc ion binding"/>
    <property type="evidence" value="ECO:0007669"/>
    <property type="project" value="UniProtKB-KW"/>
</dbReference>
<evidence type="ECO:0000313" key="4">
    <source>
        <dbReference type="EMBL" id="PNY06246.1"/>
    </source>
</evidence>
<evidence type="ECO:0000256" key="1">
    <source>
        <dbReference type="PROSITE-ProRule" id="PRU00047"/>
    </source>
</evidence>
<reference evidence="3 6" key="1">
    <citation type="journal article" date="2014" name="Am. J. Bot.">
        <title>Genome assembly and annotation for red clover (Trifolium pratense; Fabaceae).</title>
        <authorList>
            <person name="Istvanek J."/>
            <person name="Jaros M."/>
            <person name="Krenek A."/>
            <person name="Repkova J."/>
        </authorList>
    </citation>
    <scope>NUCLEOTIDE SEQUENCE [LARGE SCALE GENOMIC DNA]</scope>
    <source>
        <strain evidence="6">cv. Tatra</strain>
        <tissue evidence="3">Young leaves</tissue>
    </source>
</reference>
<feature type="domain" description="CCHC-type" evidence="2">
    <location>
        <begin position="225"/>
        <end position="239"/>
    </location>
</feature>
<dbReference type="Proteomes" id="UP000236291">
    <property type="component" value="Unassembled WGS sequence"/>
</dbReference>
<name>A0A2K3NSP3_TRIPR</name>
<gene>
    <name evidence="3" type="ORF">L195_g002522</name>
    <name evidence="4" type="ORF">L195_g002709</name>
    <name evidence="5" type="ORF">L195_g004223</name>
</gene>
<dbReference type="AlphaFoldDB" id="A0A2K3NSP3"/>
<dbReference type="PROSITE" id="PS50158">
    <property type="entry name" value="ZF_CCHC"/>
    <property type="match status" value="1"/>
</dbReference>
<dbReference type="STRING" id="57577.A0A2K3NSP3"/>
<dbReference type="InterPro" id="IPR040256">
    <property type="entry name" value="At4g02000-like"/>
</dbReference>
<evidence type="ECO:0000313" key="6">
    <source>
        <dbReference type="Proteomes" id="UP000236291"/>
    </source>
</evidence>
<dbReference type="InterPro" id="IPR001878">
    <property type="entry name" value="Znf_CCHC"/>
</dbReference>
<proteinExistence type="predicted"/>
<dbReference type="EMBL" id="ASHM01001119">
    <property type="protein sequence ID" value="PNY06060.1"/>
    <property type="molecule type" value="Genomic_DNA"/>
</dbReference>
<keyword evidence="1" id="KW-0863">Zinc-finger</keyword>
<dbReference type="PANTHER" id="PTHR31286:SF167">
    <property type="entry name" value="OS09G0268800 PROTEIN"/>
    <property type="match status" value="1"/>
</dbReference>
<keyword evidence="1" id="KW-0862">Zinc</keyword>